<dbReference type="Pfam" id="PF12796">
    <property type="entry name" value="Ank_2"/>
    <property type="match status" value="1"/>
</dbReference>
<name>A0A7S4HBV5_GUITH</name>
<organism evidence="7">
    <name type="scientific">Guillardia theta</name>
    <name type="common">Cryptophyte</name>
    <name type="synonym">Cryptomonas phi</name>
    <dbReference type="NCBI Taxonomy" id="55529"/>
    <lineage>
        <taxon>Eukaryota</taxon>
        <taxon>Cryptophyceae</taxon>
        <taxon>Pyrenomonadales</taxon>
        <taxon>Geminigeraceae</taxon>
        <taxon>Guillardia</taxon>
    </lineage>
</organism>
<feature type="compositionally biased region" description="Basic and acidic residues" evidence="5">
    <location>
        <begin position="1206"/>
        <end position="1225"/>
    </location>
</feature>
<dbReference type="InterPro" id="IPR002110">
    <property type="entry name" value="Ankyrin_rpt"/>
</dbReference>
<dbReference type="PROSITE" id="PS50004">
    <property type="entry name" value="C2"/>
    <property type="match status" value="2"/>
</dbReference>
<dbReference type="InterPro" id="IPR000008">
    <property type="entry name" value="C2_dom"/>
</dbReference>
<evidence type="ECO:0000256" key="4">
    <source>
        <dbReference type="SAM" id="Coils"/>
    </source>
</evidence>
<dbReference type="PANTHER" id="PTHR24171">
    <property type="entry name" value="ANKYRIN REPEAT DOMAIN-CONTAINING PROTEIN 39-RELATED"/>
    <property type="match status" value="1"/>
</dbReference>
<dbReference type="InterPro" id="IPR036770">
    <property type="entry name" value="Ankyrin_rpt-contain_sf"/>
</dbReference>
<dbReference type="SUPFAM" id="SSF49562">
    <property type="entry name" value="C2 domain (Calcium/lipid-binding domain, CaLB)"/>
    <property type="match status" value="2"/>
</dbReference>
<feature type="coiled-coil region" evidence="4">
    <location>
        <begin position="758"/>
        <end position="785"/>
    </location>
</feature>
<evidence type="ECO:0000256" key="2">
    <source>
        <dbReference type="ARBA" id="ARBA00023043"/>
    </source>
</evidence>
<dbReference type="PANTHER" id="PTHR24171:SF9">
    <property type="entry name" value="ANKYRIN REPEAT DOMAIN-CONTAINING PROTEIN 39"/>
    <property type="match status" value="1"/>
</dbReference>
<evidence type="ECO:0000313" key="7">
    <source>
        <dbReference type="EMBL" id="CAE2193850.1"/>
    </source>
</evidence>
<evidence type="ECO:0000256" key="3">
    <source>
        <dbReference type="PROSITE-ProRule" id="PRU00023"/>
    </source>
</evidence>
<feature type="compositionally biased region" description="Basic and acidic residues" evidence="5">
    <location>
        <begin position="643"/>
        <end position="660"/>
    </location>
</feature>
<dbReference type="EMBL" id="HBKN01003762">
    <property type="protein sequence ID" value="CAE2193850.1"/>
    <property type="molecule type" value="Transcribed_RNA"/>
</dbReference>
<accession>A0A7S4HBV5</accession>
<dbReference type="PROSITE" id="PS50088">
    <property type="entry name" value="ANK_REPEAT"/>
    <property type="match status" value="2"/>
</dbReference>
<feature type="compositionally biased region" description="Low complexity" evidence="5">
    <location>
        <begin position="597"/>
        <end position="608"/>
    </location>
</feature>
<dbReference type="CDD" id="cd00030">
    <property type="entry name" value="C2"/>
    <property type="match status" value="2"/>
</dbReference>
<dbReference type="InterPro" id="IPR035892">
    <property type="entry name" value="C2_domain_sf"/>
</dbReference>
<dbReference type="Gene3D" id="1.25.40.20">
    <property type="entry name" value="Ankyrin repeat-containing domain"/>
    <property type="match status" value="1"/>
</dbReference>
<protein>
    <recommendedName>
        <fullName evidence="6">C2 domain-containing protein</fullName>
    </recommendedName>
</protein>
<keyword evidence="1" id="KW-0677">Repeat</keyword>
<dbReference type="SUPFAM" id="SSF48403">
    <property type="entry name" value="Ankyrin repeat"/>
    <property type="match status" value="1"/>
</dbReference>
<feature type="domain" description="C2" evidence="6">
    <location>
        <begin position="58"/>
        <end position="194"/>
    </location>
</feature>
<keyword evidence="2 3" id="KW-0040">ANK repeat</keyword>
<feature type="region of interest" description="Disordered" evidence="5">
    <location>
        <begin position="587"/>
        <end position="614"/>
    </location>
</feature>
<feature type="domain" description="C2" evidence="6">
    <location>
        <begin position="406"/>
        <end position="546"/>
    </location>
</feature>
<feature type="region of interest" description="Disordered" evidence="5">
    <location>
        <begin position="1205"/>
        <end position="1225"/>
    </location>
</feature>
<feature type="repeat" description="ANK" evidence="3">
    <location>
        <begin position="878"/>
        <end position="910"/>
    </location>
</feature>
<reference evidence="7" key="1">
    <citation type="submission" date="2021-01" db="EMBL/GenBank/DDBJ databases">
        <authorList>
            <person name="Corre E."/>
            <person name="Pelletier E."/>
            <person name="Niang G."/>
            <person name="Scheremetjew M."/>
            <person name="Finn R."/>
            <person name="Kale V."/>
            <person name="Holt S."/>
            <person name="Cochrane G."/>
            <person name="Meng A."/>
            <person name="Brown T."/>
            <person name="Cohen L."/>
        </authorList>
    </citation>
    <scope>NUCLEOTIDE SEQUENCE</scope>
    <source>
        <strain evidence="7">CCMP 2712</strain>
    </source>
</reference>
<dbReference type="Gene3D" id="2.60.40.150">
    <property type="entry name" value="C2 domain"/>
    <property type="match status" value="2"/>
</dbReference>
<evidence type="ECO:0000256" key="1">
    <source>
        <dbReference type="ARBA" id="ARBA00022737"/>
    </source>
</evidence>
<proteinExistence type="predicted"/>
<sequence>MGGILRPLCSRREQTVKSWQGYVEMNKGRKLKFCWGSDIRVAELEHTPSRDEVDAILQKEFKSDNLELRYHPSSVWRIVLRVRSGRHLPKTEREGLTNSFCRARIVPDSLLFEGYSRVPHKSQTKVAKNSLSPEWNETLTWNLRGDMDLATISALHLLVELRTKGKDQKEEQLGLIDLPVQDYLVRRVRARLWDGQAAELEEQLKLLQGDSGASLPPALQQAKVERMQQNIEYLKDLKRKSLSSSDAWHRARWQPGCRAVCRGLDPSSPDEIFVQGADGQLTSLHLAIDFELSDYHQNCFLNAMSDFVSNLLESSRGLLMKKADKYIKAFSEQGLGMEDFLSKDFECIADDAKLARWRVTEASARRVILQAVREAGSRWLNFCELSVDCSHPNIPMKPSDEVSIRREEQLQRACEEAELLSEKGTIKLFVCAPLKITIMECAQLPKMDKLGSCDPYVKVVAGEKEYLTSVRYNTMSPSWGAGQVFYHSSREWNERMRIEVWDFDELRLLNMEKRKTSVIRSDEFIGYAELPEMHDIVNDGFSLDDYFLLVDERGEYVVGYQADTFADQFSRIRLQIRANSSKSDHATSLDDVSLVQSPTKSPTSPNSSLDFNKSFKSQLGGERDELQALLFQQFTTFSMYGKEEGTQTGEGEVKAGKKTEEEQESFANKARQREGRTSQYEIMQGNRIYSMNFIEFLSFARARSISPSYLDKEQLAEFFFAAKGTIRRRMLEGDREIDLEQFKTLCSLIADFFRITVKDILLGRIEEAVRQVEEEDEEDEEEDEEAIAFERLRNYPLHAAASTGDVSKFAEELLKWRELQQREADQRKGIGRDLPYLVRMMMRRKRAKEFKISIFKKDKQVATSYLLNEQILHRGDAGGWTALHHAVSRRKIDVVQFILLEGCDVNIPNKFFLRTPLHLAVQRRDREMIRVLLQFGADWSRCDKDGKSCLSYADTTLIEAVYDLSLKMDDDKKLIDDQQLQLGAVPSLQEEIRLLPQEPILAARPPRCFSLLLGGPRQENLKFPWHSGATASLDSLFELTTREFDSSQGSQADVNKKDASTNFGQDLPSVVEDHKNFKELARRFRINVKENANTNMTRKQTLQQVRSLFEEPNADMFFIVYSGHAQKKSGRWVAVDGYIDLYDILTLFHQARTKQGKQHSDSLGPRLIIISDSSSSGVWAEQHRSLRSSLPPSSSRLLFPYSTMGGKEDRRRAQLKTEKPTMEGGQARDEDLIAVSKFVAVMSSCSPGERALECARGGDFLSTWTSLPIQGRLRLQGAVLSSSSIRLFGSNCRQHPLLSVGWVLTPSSLNPRVLSVLPGLYLTGSCFYEG</sequence>
<dbReference type="Pfam" id="PF00168">
    <property type="entry name" value="C2"/>
    <property type="match status" value="2"/>
</dbReference>
<dbReference type="Gene3D" id="3.40.50.1460">
    <property type="match status" value="1"/>
</dbReference>
<keyword evidence="4" id="KW-0175">Coiled coil</keyword>
<evidence type="ECO:0000256" key="5">
    <source>
        <dbReference type="SAM" id="MobiDB-lite"/>
    </source>
</evidence>
<feature type="region of interest" description="Disordered" evidence="5">
    <location>
        <begin position="643"/>
        <end position="677"/>
    </location>
</feature>
<feature type="repeat" description="ANK" evidence="3">
    <location>
        <begin position="912"/>
        <end position="944"/>
    </location>
</feature>
<gene>
    <name evidence="7" type="ORF">GTHE00462_LOCUS3161</name>
</gene>
<dbReference type="SMART" id="SM00248">
    <property type="entry name" value="ANK"/>
    <property type="match status" value="2"/>
</dbReference>
<dbReference type="PROSITE" id="PS50297">
    <property type="entry name" value="ANK_REP_REGION"/>
    <property type="match status" value="2"/>
</dbReference>
<dbReference type="SMART" id="SM00239">
    <property type="entry name" value="C2"/>
    <property type="match status" value="2"/>
</dbReference>
<evidence type="ECO:0000259" key="6">
    <source>
        <dbReference type="PROSITE" id="PS50004"/>
    </source>
</evidence>